<organism evidence="1 2">
    <name type="scientific">Lysobacter arvi</name>
    <dbReference type="NCBI Taxonomy" id="3038776"/>
    <lineage>
        <taxon>Bacteria</taxon>
        <taxon>Pseudomonadati</taxon>
        <taxon>Pseudomonadota</taxon>
        <taxon>Gammaproteobacteria</taxon>
        <taxon>Lysobacterales</taxon>
        <taxon>Lysobacteraceae</taxon>
        <taxon>Lysobacter</taxon>
    </lineage>
</organism>
<dbReference type="RefSeq" id="WP_309262732.1">
    <property type="nucleotide sequence ID" value="NZ_JARUHG010000003.1"/>
</dbReference>
<name>A0ABU1CF90_9GAMM</name>
<evidence type="ECO:0000313" key="1">
    <source>
        <dbReference type="EMBL" id="MDR0183593.1"/>
    </source>
</evidence>
<protein>
    <recommendedName>
        <fullName evidence="3">GIY-YIG nuclease family protein</fullName>
    </recommendedName>
</protein>
<dbReference type="EMBL" id="JARUHG010000003">
    <property type="protein sequence ID" value="MDR0183593.1"/>
    <property type="molecule type" value="Genomic_DNA"/>
</dbReference>
<evidence type="ECO:0000313" key="2">
    <source>
        <dbReference type="Proteomes" id="UP001233535"/>
    </source>
</evidence>
<gene>
    <name evidence="1" type="ORF">P8609_11545</name>
</gene>
<comment type="caution">
    <text evidence="1">The sequence shown here is derived from an EMBL/GenBank/DDBJ whole genome shotgun (WGS) entry which is preliminary data.</text>
</comment>
<dbReference type="Proteomes" id="UP001233535">
    <property type="component" value="Unassembled WGS sequence"/>
</dbReference>
<keyword evidence="2" id="KW-1185">Reference proteome</keyword>
<reference evidence="1 2" key="1">
    <citation type="submission" date="2023-04" db="EMBL/GenBank/DDBJ databases">
        <title>Lysobacter sp. strain UC isolated from soil sample.</title>
        <authorList>
            <person name="Choksket S."/>
            <person name="Harshvardhan F."/>
            <person name="Rana R."/>
            <person name="Patil P.B."/>
            <person name="Korpole S."/>
        </authorList>
    </citation>
    <scope>NUCLEOTIDE SEQUENCE [LARGE SCALE GENOMIC DNA]</scope>
    <source>
        <strain evidence="1 2">UC</strain>
    </source>
</reference>
<evidence type="ECO:0008006" key="3">
    <source>
        <dbReference type="Google" id="ProtNLM"/>
    </source>
</evidence>
<accession>A0ABU1CF90</accession>
<sequence length="49" mass="6059">MREKRIKKWNRGWKIRLINEMNPSWRDLRPERVDMEPTANVHGFPPSRE</sequence>
<proteinExistence type="predicted"/>